<dbReference type="GO" id="GO:0005737">
    <property type="term" value="C:cytoplasm"/>
    <property type="evidence" value="ECO:0007669"/>
    <property type="project" value="UniProtKB-UniRule"/>
</dbReference>
<dbReference type="Proteomes" id="UP000036771">
    <property type="component" value="Unassembled WGS sequence"/>
</dbReference>
<dbReference type="HAMAP" id="MF_00260">
    <property type="entry name" value="Porphobil_deam"/>
    <property type="match status" value="1"/>
</dbReference>
<dbReference type="EMBL" id="BBVC01000018">
    <property type="protein sequence ID" value="GAO97792.1"/>
    <property type="molecule type" value="Genomic_DNA"/>
</dbReference>
<protein>
    <recommendedName>
        <fullName evidence="8">Porphobilinogen deaminase</fullName>
        <shortName evidence="8">PBG</shortName>
        <ecNumber evidence="8">2.5.1.61</ecNumber>
    </recommendedName>
    <alternativeName>
        <fullName evidence="8">Hydroxymethylbilane synthase</fullName>
        <shortName evidence="8">HMBS</shortName>
    </alternativeName>
    <alternativeName>
        <fullName evidence="8">Pre-uroporphyrinogen synthase</fullName>
    </alternativeName>
</protein>
<evidence type="ECO:0000256" key="2">
    <source>
        <dbReference type="ARBA" id="ARBA00004735"/>
    </source>
</evidence>
<evidence type="ECO:0000313" key="10">
    <source>
        <dbReference type="EMBL" id="GAO97792.1"/>
    </source>
</evidence>
<organism evidence="10 11">
    <name type="scientific">Caedimonas varicaedens</name>
    <dbReference type="NCBI Taxonomy" id="1629334"/>
    <lineage>
        <taxon>Bacteria</taxon>
        <taxon>Pseudomonadati</taxon>
        <taxon>Pseudomonadota</taxon>
        <taxon>Alphaproteobacteria</taxon>
        <taxon>Holosporales</taxon>
        <taxon>Caedimonadaceae</taxon>
        <taxon>Caedimonas</taxon>
    </lineage>
</organism>
<dbReference type="SUPFAM" id="SSF54782">
    <property type="entry name" value="Porphobilinogen deaminase (hydroxymethylbilane synthase), C-terminal domain"/>
    <property type="match status" value="1"/>
</dbReference>
<dbReference type="InterPro" id="IPR036803">
    <property type="entry name" value="Porphobilinogen_deaminase_C_sf"/>
</dbReference>
<dbReference type="Gene3D" id="3.40.190.10">
    <property type="entry name" value="Periplasmic binding protein-like II"/>
    <property type="match status" value="2"/>
</dbReference>
<feature type="domain" description="Porphobilinogen deaminase N-terminal" evidence="9">
    <location>
        <begin position="7"/>
        <end position="214"/>
    </location>
</feature>
<dbReference type="PIRSF" id="PIRSF001438">
    <property type="entry name" value="4pyrrol_synth_OHMeBilane_synth"/>
    <property type="match status" value="1"/>
</dbReference>
<sequence>MNREKIIRLGTRGSILALAQAKIVEEQIIKTDPDITVELRIIKTSGDKITDRPLQEFGGKALFVKELEEALHRREIDLAVHSMKDMEMPLPDGLIIACVLEREDPRDVWISRDEKKLLEIHEKARVGTCSPRRAAQILSLRPDLEIVPLRGNIDTRLQKLALGACDATLLAYAGLKRIHYTEVITEILDPQIMIPAVAQGIIGIEVREEDTELQKILKTLNHQETEKQIHVESQLLQGFGGDCTTPVAGWSYMDATGDVMSLHGVVALPTGRKKLKKSLQGNFQWLSSEAYKLGQEFQAWYMMHRE</sequence>
<dbReference type="STRING" id="1629334.Cva_00432"/>
<evidence type="ECO:0000256" key="1">
    <source>
        <dbReference type="ARBA" id="ARBA00002869"/>
    </source>
</evidence>
<keyword evidence="11" id="KW-1185">Reference proteome</keyword>
<dbReference type="AlphaFoldDB" id="A0A0K8MBF0"/>
<evidence type="ECO:0000256" key="6">
    <source>
        <dbReference type="ARBA" id="ARBA00023244"/>
    </source>
</evidence>
<comment type="cofactor">
    <cofactor evidence="8">
        <name>dipyrromethane</name>
        <dbReference type="ChEBI" id="CHEBI:60342"/>
    </cofactor>
    <text evidence="8">Binds 1 dipyrromethane group covalently.</text>
</comment>
<dbReference type="FunFam" id="3.40.190.10:FF:000004">
    <property type="entry name" value="Porphobilinogen deaminase"/>
    <property type="match status" value="1"/>
</dbReference>
<dbReference type="PANTHER" id="PTHR11557">
    <property type="entry name" value="PORPHOBILINOGEN DEAMINASE"/>
    <property type="match status" value="1"/>
</dbReference>
<comment type="catalytic activity">
    <reaction evidence="7 8">
        <text>4 porphobilinogen + H2O = hydroxymethylbilane + 4 NH4(+)</text>
        <dbReference type="Rhea" id="RHEA:13185"/>
        <dbReference type="ChEBI" id="CHEBI:15377"/>
        <dbReference type="ChEBI" id="CHEBI:28938"/>
        <dbReference type="ChEBI" id="CHEBI:57845"/>
        <dbReference type="ChEBI" id="CHEBI:58126"/>
        <dbReference type="EC" id="2.5.1.61"/>
    </reaction>
</comment>
<dbReference type="NCBIfam" id="TIGR00212">
    <property type="entry name" value="hemC"/>
    <property type="match status" value="1"/>
</dbReference>
<evidence type="ECO:0000256" key="3">
    <source>
        <dbReference type="ARBA" id="ARBA00005638"/>
    </source>
</evidence>
<keyword evidence="6 8" id="KW-0627">Porphyrin biosynthesis</keyword>
<keyword evidence="5 8" id="KW-0808">Transferase</keyword>
<dbReference type="UniPathway" id="UPA00251">
    <property type="reaction ID" value="UER00319"/>
</dbReference>
<dbReference type="Gene3D" id="3.30.160.40">
    <property type="entry name" value="Porphobilinogen deaminase, C-terminal domain"/>
    <property type="match status" value="1"/>
</dbReference>
<name>A0A0K8MBF0_9PROT</name>
<dbReference type="PRINTS" id="PR00151">
    <property type="entry name" value="PORPHBDMNASE"/>
</dbReference>
<dbReference type="FunFam" id="3.40.190.10:FF:000005">
    <property type="entry name" value="Porphobilinogen deaminase"/>
    <property type="match status" value="1"/>
</dbReference>
<accession>A0A0K8MBF0</accession>
<evidence type="ECO:0000256" key="7">
    <source>
        <dbReference type="ARBA" id="ARBA00048169"/>
    </source>
</evidence>
<comment type="subunit">
    <text evidence="4 8">Monomer.</text>
</comment>
<reference evidence="10 11" key="1">
    <citation type="submission" date="2015-03" db="EMBL/GenBank/DDBJ databases">
        <title>Caedibacter varicaedens, whole genome shotgun sequence.</title>
        <authorList>
            <person name="Suzuki H."/>
            <person name="Dapper A.L."/>
            <person name="Gibson A.K."/>
            <person name="Jackson C."/>
            <person name="Lee H."/>
            <person name="Pejaver V.R."/>
            <person name="Doak T."/>
            <person name="Lynch M."/>
        </authorList>
    </citation>
    <scope>NUCLEOTIDE SEQUENCE [LARGE SCALE GENOMIC DNA]</scope>
</reference>
<dbReference type="Pfam" id="PF01379">
    <property type="entry name" value="Porphobil_deam"/>
    <property type="match status" value="1"/>
</dbReference>
<dbReference type="SUPFAM" id="SSF53850">
    <property type="entry name" value="Periplasmic binding protein-like II"/>
    <property type="match status" value="1"/>
</dbReference>
<gene>
    <name evidence="8 10" type="primary">hemC</name>
    <name evidence="10" type="ORF">Cva_00432</name>
</gene>
<feature type="modified residue" description="S-(dipyrrolylmethanemethyl)cysteine" evidence="8">
    <location>
        <position position="243"/>
    </location>
</feature>
<comment type="similarity">
    <text evidence="3 8">Belongs to the HMBS family.</text>
</comment>
<evidence type="ECO:0000259" key="9">
    <source>
        <dbReference type="Pfam" id="PF01379"/>
    </source>
</evidence>
<dbReference type="GO" id="GO:0004418">
    <property type="term" value="F:hydroxymethylbilane synthase activity"/>
    <property type="evidence" value="ECO:0007669"/>
    <property type="project" value="UniProtKB-UniRule"/>
</dbReference>
<dbReference type="GO" id="GO:0006782">
    <property type="term" value="P:protoporphyrinogen IX biosynthetic process"/>
    <property type="evidence" value="ECO:0007669"/>
    <property type="project" value="UniProtKB-UniRule"/>
</dbReference>
<dbReference type="InterPro" id="IPR022417">
    <property type="entry name" value="Porphobilin_deaminase_N"/>
</dbReference>
<evidence type="ECO:0000256" key="8">
    <source>
        <dbReference type="HAMAP-Rule" id="MF_00260"/>
    </source>
</evidence>
<dbReference type="EC" id="2.5.1.61" evidence="8"/>
<evidence type="ECO:0000313" key="11">
    <source>
        <dbReference type="Proteomes" id="UP000036771"/>
    </source>
</evidence>
<comment type="caution">
    <text evidence="10">The sequence shown here is derived from an EMBL/GenBank/DDBJ whole genome shotgun (WGS) entry which is preliminary data.</text>
</comment>
<proteinExistence type="inferred from homology"/>
<dbReference type="OrthoDB" id="9810298at2"/>
<comment type="pathway">
    <text evidence="2">Porphyrin-containing compound metabolism; protoporphyrin-IX biosynthesis; coproporphyrinogen-III from 5-aminolevulinate: step 2/4.</text>
</comment>
<comment type="function">
    <text evidence="1 8">Tetrapolymerization of the monopyrrole PBG into the hydroxymethylbilane pre-uroporphyrinogen in several discrete steps.</text>
</comment>
<comment type="miscellaneous">
    <text evidence="8">The porphobilinogen subunits are added to the dipyrromethane group.</text>
</comment>
<dbReference type="PANTHER" id="PTHR11557:SF0">
    <property type="entry name" value="PORPHOBILINOGEN DEAMINASE"/>
    <property type="match status" value="1"/>
</dbReference>
<evidence type="ECO:0000256" key="4">
    <source>
        <dbReference type="ARBA" id="ARBA00011245"/>
    </source>
</evidence>
<dbReference type="InterPro" id="IPR000860">
    <property type="entry name" value="HemC"/>
</dbReference>
<evidence type="ECO:0000256" key="5">
    <source>
        <dbReference type="ARBA" id="ARBA00022679"/>
    </source>
</evidence>